<comment type="caution">
    <text evidence="1">The sequence shown here is derived from an EMBL/GenBank/DDBJ whole genome shotgun (WGS) entry which is preliminary data.</text>
</comment>
<gene>
    <name evidence="1" type="ORF">QG37_03261</name>
</gene>
<protein>
    <submittedName>
        <fullName evidence="1">Uncharacterized protein</fullName>
    </submittedName>
</protein>
<reference evidence="2" key="1">
    <citation type="journal article" date="2015" name="BMC Genomics">
        <title>Draft genome of a commonly misdiagnosed multidrug resistant pathogen Candida auris.</title>
        <authorList>
            <person name="Chatterjee S."/>
            <person name="Alampalli S.V."/>
            <person name="Nageshan R.K."/>
            <person name="Chettiar S.T."/>
            <person name="Joshi S."/>
            <person name="Tatu U.S."/>
        </authorList>
    </citation>
    <scope>NUCLEOTIDE SEQUENCE [LARGE SCALE GENOMIC DNA]</scope>
    <source>
        <strain evidence="2">6684</strain>
    </source>
</reference>
<evidence type="ECO:0000313" key="2">
    <source>
        <dbReference type="Proteomes" id="UP000037122"/>
    </source>
</evidence>
<accession>A0A0L0P0D1</accession>
<dbReference type="Proteomes" id="UP000037122">
    <property type="component" value="Unassembled WGS sequence"/>
</dbReference>
<proteinExistence type="predicted"/>
<evidence type="ECO:0000313" key="1">
    <source>
        <dbReference type="EMBL" id="KND99836.1"/>
    </source>
</evidence>
<sequence>MIIVSFPFINLMILEESSFFFKKNFYFALLSFKAKGE</sequence>
<organism evidence="1 2">
    <name type="scientific">Candidozyma auris</name>
    <name type="common">Yeast</name>
    <name type="synonym">Candida auris</name>
    <dbReference type="NCBI Taxonomy" id="498019"/>
    <lineage>
        <taxon>Eukaryota</taxon>
        <taxon>Fungi</taxon>
        <taxon>Dikarya</taxon>
        <taxon>Ascomycota</taxon>
        <taxon>Saccharomycotina</taxon>
        <taxon>Pichiomycetes</taxon>
        <taxon>Metschnikowiaceae</taxon>
        <taxon>Candidozyma</taxon>
    </lineage>
</organism>
<dbReference type="AlphaFoldDB" id="A0A0L0P0D1"/>
<name>A0A0L0P0D1_CANAR</name>
<dbReference type="EMBL" id="LGST01000021">
    <property type="protein sequence ID" value="KND99836.1"/>
    <property type="molecule type" value="Genomic_DNA"/>
</dbReference>